<feature type="domain" description="Secretion system C-terminal sorting" evidence="11">
    <location>
        <begin position="330"/>
        <end position="400"/>
    </location>
</feature>
<proteinExistence type="inferred from homology"/>
<feature type="signal peptide" evidence="9">
    <location>
        <begin position="1"/>
        <end position="18"/>
    </location>
</feature>
<dbReference type="CDD" id="cd04275">
    <property type="entry name" value="ZnMc_pappalysin_like"/>
    <property type="match status" value="1"/>
</dbReference>
<dbReference type="Pfam" id="PF18962">
    <property type="entry name" value="Por_Secre_tail"/>
    <property type="match status" value="1"/>
</dbReference>
<dbReference type="RefSeq" id="WP_123120939.1">
    <property type="nucleotide sequence ID" value="NZ_RJJR01000009.1"/>
</dbReference>
<dbReference type="GO" id="GO:0046872">
    <property type="term" value="F:metal ion binding"/>
    <property type="evidence" value="ECO:0007669"/>
    <property type="project" value="UniProtKB-KW"/>
</dbReference>
<keyword evidence="5" id="KW-0378">Hydrolase</keyword>
<organism evidence="12 13">
    <name type="scientific">Hanamia caeni</name>
    <dbReference type="NCBI Taxonomy" id="2294116"/>
    <lineage>
        <taxon>Bacteria</taxon>
        <taxon>Pseudomonadati</taxon>
        <taxon>Bacteroidota</taxon>
        <taxon>Chitinophagia</taxon>
        <taxon>Chitinophagales</taxon>
        <taxon>Chitinophagaceae</taxon>
        <taxon>Hanamia</taxon>
    </lineage>
</organism>
<gene>
    <name evidence="12" type="ORF">EFY79_11890</name>
</gene>
<evidence type="ECO:0000256" key="8">
    <source>
        <dbReference type="ARBA" id="ARBA00023157"/>
    </source>
</evidence>
<dbReference type="InterPro" id="IPR024079">
    <property type="entry name" value="MetalloPept_cat_dom_sf"/>
</dbReference>
<evidence type="ECO:0000256" key="7">
    <source>
        <dbReference type="ARBA" id="ARBA00023049"/>
    </source>
</evidence>
<dbReference type="GO" id="GO:0006508">
    <property type="term" value="P:proteolysis"/>
    <property type="evidence" value="ECO:0007669"/>
    <property type="project" value="UniProtKB-KW"/>
</dbReference>
<keyword evidence="4 9" id="KW-0732">Signal</keyword>
<dbReference type="AlphaFoldDB" id="A0A3M9NCZ3"/>
<accession>A0A3M9NCZ3</accession>
<dbReference type="Gene3D" id="3.40.390.10">
    <property type="entry name" value="Collagenase (Catalytic Domain)"/>
    <property type="match status" value="1"/>
</dbReference>
<evidence type="ECO:0000256" key="4">
    <source>
        <dbReference type="ARBA" id="ARBA00022729"/>
    </source>
</evidence>
<comment type="caution">
    <text evidence="12">The sequence shown here is derived from an EMBL/GenBank/DDBJ whole genome shotgun (WGS) entry which is preliminary data.</text>
</comment>
<keyword evidence="2" id="KW-0645">Protease</keyword>
<feature type="domain" description="Peptidase M43 pregnancy-associated plasma-A" evidence="10">
    <location>
        <begin position="153"/>
        <end position="293"/>
    </location>
</feature>
<evidence type="ECO:0000256" key="3">
    <source>
        <dbReference type="ARBA" id="ARBA00022723"/>
    </source>
</evidence>
<evidence type="ECO:0000259" key="11">
    <source>
        <dbReference type="Pfam" id="PF18962"/>
    </source>
</evidence>
<evidence type="ECO:0000256" key="1">
    <source>
        <dbReference type="ARBA" id="ARBA00008721"/>
    </source>
</evidence>
<dbReference type="GO" id="GO:0008237">
    <property type="term" value="F:metallopeptidase activity"/>
    <property type="evidence" value="ECO:0007669"/>
    <property type="project" value="UniProtKB-KW"/>
</dbReference>
<evidence type="ECO:0000259" key="10">
    <source>
        <dbReference type="Pfam" id="PF05572"/>
    </source>
</evidence>
<keyword evidence="13" id="KW-1185">Reference proteome</keyword>
<keyword evidence="3" id="KW-0479">Metal-binding</keyword>
<dbReference type="EMBL" id="RJJR01000009">
    <property type="protein sequence ID" value="RNI35659.1"/>
    <property type="molecule type" value="Genomic_DNA"/>
</dbReference>
<feature type="chain" id="PRO_5018038947" evidence="9">
    <location>
        <begin position="19"/>
        <end position="407"/>
    </location>
</feature>
<evidence type="ECO:0000256" key="9">
    <source>
        <dbReference type="SAM" id="SignalP"/>
    </source>
</evidence>
<dbReference type="Pfam" id="PF05572">
    <property type="entry name" value="Peptidase_M43"/>
    <property type="match status" value="1"/>
</dbReference>
<dbReference type="SUPFAM" id="SSF55486">
    <property type="entry name" value="Metalloproteases ('zincins'), catalytic domain"/>
    <property type="match status" value="1"/>
</dbReference>
<dbReference type="InterPro" id="IPR026444">
    <property type="entry name" value="Secre_tail"/>
</dbReference>
<evidence type="ECO:0000256" key="6">
    <source>
        <dbReference type="ARBA" id="ARBA00022833"/>
    </source>
</evidence>
<name>A0A3M9NCZ3_9BACT</name>
<keyword evidence="6" id="KW-0862">Zinc</keyword>
<sequence length="407" mass="44751">MKFFFILFTISFSLGANAQRCLTPEYSQKNSEVNSVARRTATINTAKRALLTNEVIQIPVVVHVLYNNSQQNISDEQVRSQIISLNKDFRRQNADTVNTPAIFKNFAADTRIQFCLAKVDPKGKYTTGIIRKYTTQSQFIADDAMKFSAQGGDDAWDASRYLNIWVCNLFGRTLGYAVLPGSPAEKDGVVIHYSAFGTTGNVVAPFNKGRTATHEIGHWLGLQHLWGDTDCGDDGIADTPPQQGSNSGCPSFPHLSSCSNNASGDMFMNYMDFTNDACMNLFTINQKEKMRSLFNEGGPRNSFLGSVECDSTNAEAAPIPKETGKLKISLFPNPAINIVNINSNIDSEVVGRVLKLYDASGKLCLTQIIQSGNTILKISHLTPGMYILRIEGESGPHIYKIMKIGSN</sequence>
<dbReference type="NCBIfam" id="TIGR04183">
    <property type="entry name" value="Por_Secre_tail"/>
    <property type="match status" value="1"/>
</dbReference>
<comment type="similarity">
    <text evidence="1">Belongs to the peptidase M43B family.</text>
</comment>
<dbReference type="Proteomes" id="UP000267223">
    <property type="component" value="Unassembled WGS sequence"/>
</dbReference>
<dbReference type="PANTHER" id="PTHR47466">
    <property type="match status" value="1"/>
</dbReference>
<evidence type="ECO:0000256" key="5">
    <source>
        <dbReference type="ARBA" id="ARBA00022801"/>
    </source>
</evidence>
<evidence type="ECO:0000313" key="12">
    <source>
        <dbReference type="EMBL" id="RNI35659.1"/>
    </source>
</evidence>
<protein>
    <submittedName>
        <fullName evidence="12">T9SS C-terminal target domain-containing protein</fullName>
    </submittedName>
</protein>
<dbReference type="OrthoDB" id="6278496at2"/>
<evidence type="ECO:0000313" key="13">
    <source>
        <dbReference type="Proteomes" id="UP000267223"/>
    </source>
</evidence>
<evidence type="ECO:0000256" key="2">
    <source>
        <dbReference type="ARBA" id="ARBA00022670"/>
    </source>
</evidence>
<dbReference type="InterPro" id="IPR008754">
    <property type="entry name" value="Peptidase_M43"/>
</dbReference>
<keyword evidence="7" id="KW-0482">Metalloprotease</keyword>
<dbReference type="PANTHER" id="PTHR47466:SF1">
    <property type="entry name" value="METALLOPROTEASE MEP1 (AFU_ORTHOLOGUE AFUA_1G07730)-RELATED"/>
    <property type="match status" value="1"/>
</dbReference>
<keyword evidence="8" id="KW-1015">Disulfide bond</keyword>
<reference evidence="12 13" key="1">
    <citation type="submission" date="2018-11" db="EMBL/GenBank/DDBJ databases">
        <title>Draft genome sequence of Ferruginibacter sp. BO-59.</title>
        <authorList>
            <person name="Im W.T."/>
        </authorList>
    </citation>
    <scope>NUCLEOTIDE SEQUENCE [LARGE SCALE GENOMIC DNA]</scope>
    <source>
        <strain evidence="12 13">BO-59</strain>
    </source>
</reference>